<dbReference type="Pfam" id="PF02995">
    <property type="entry name" value="DUF229"/>
    <property type="match status" value="1"/>
</dbReference>
<evidence type="ECO:0000313" key="1">
    <source>
        <dbReference type="EMBL" id="KAJ8867753.1"/>
    </source>
</evidence>
<dbReference type="EMBL" id="JARBHB010000015">
    <property type="protein sequence ID" value="KAJ8867753.1"/>
    <property type="molecule type" value="Genomic_DNA"/>
</dbReference>
<dbReference type="InterPro" id="IPR004245">
    <property type="entry name" value="DUF229"/>
</dbReference>
<evidence type="ECO:0000313" key="2">
    <source>
        <dbReference type="Proteomes" id="UP001159363"/>
    </source>
</evidence>
<gene>
    <name evidence="1" type="ORF">PR048_031556</name>
</gene>
<dbReference type="InterPro" id="IPR017850">
    <property type="entry name" value="Alkaline_phosphatase_core_sf"/>
</dbReference>
<dbReference type="PANTHER" id="PTHR10974:SF1">
    <property type="entry name" value="FI08016P-RELATED"/>
    <property type="match status" value="1"/>
</dbReference>
<keyword evidence="2" id="KW-1185">Reference proteome</keyword>
<sequence length="640" mass="73017">MMKVAVASSVINYQRYICGDTIRYGVVETANAILLYKIATSAPDGCRSVERERVANPGFVVDTPACRIPALDPMDEHVRQFIRKEKPIECGKKLPPPLVTSNQTALLLDLSRAVFYNVSVDQLSCCYRPYWRLPQNDESFKHSKNCTVFEQDVEVQDEFVTVTCTAKGGRRVYRDVHAFVRRKTDVEERCAKAAALADKNRVSVLVVGVDAVSRLNLHRHMPRTIALLRKLRVVEMLGYNKVGDNTFPNIVPVLSGLSVDELHHLCWQSDKDFFDRCPWIWNNFSEAGYRTAFGEDSPLMSIFNYLKKGFKRQPTDYYARPYQLVAENELGHNELWNAKLCVGTQLTLQALLSYMSKYLTAVSSADSFAFFWTTSLTHDFLNFPQLGDEHYENFFRRHLDAGDLERTVVVFMSDHGIRWGDIRETYQGRLEERLPFLMFVFPPWFEERYGAAVANVRRNTRLLTTPFDLHETLRDLLDLRRLEEDRGAAGAAARGRSLFLPGSEERTCADAGIDPHWCACQTSEPLNVTDDRARTAAEELVRHLNTLLQPYGECAFLELAELRSAERQVPTSELQKNHAIADYVLVVRTRPGDALFEATLRQRAENSSMAVEGVVSRINTYGDQSACVTDYHMKLYCYCK</sequence>
<dbReference type="PANTHER" id="PTHR10974">
    <property type="entry name" value="FI08016P-RELATED"/>
    <property type="match status" value="1"/>
</dbReference>
<accession>A0ABQ9G6B0</accession>
<dbReference type="Gene3D" id="3.40.720.10">
    <property type="entry name" value="Alkaline Phosphatase, subunit A"/>
    <property type="match status" value="1"/>
</dbReference>
<protein>
    <recommendedName>
        <fullName evidence="3">DUF229 domain containing protein</fullName>
    </recommendedName>
</protein>
<comment type="caution">
    <text evidence="1">The sequence shown here is derived from an EMBL/GenBank/DDBJ whole genome shotgun (WGS) entry which is preliminary data.</text>
</comment>
<dbReference type="Proteomes" id="UP001159363">
    <property type="component" value="Chromosome 14"/>
</dbReference>
<dbReference type="SUPFAM" id="SSF53649">
    <property type="entry name" value="Alkaline phosphatase-like"/>
    <property type="match status" value="1"/>
</dbReference>
<evidence type="ECO:0008006" key="3">
    <source>
        <dbReference type="Google" id="ProtNLM"/>
    </source>
</evidence>
<name>A0ABQ9G6B0_9NEOP</name>
<dbReference type="CDD" id="cd16021">
    <property type="entry name" value="ALP_like"/>
    <property type="match status" value="1"/>
</dbReference>
<proteinExistence type="predicted"/>
<reference evidence="1 2" key="1">
    <citation type="submission" date="2023-02" db="EMBL/GenBank/DDBJ databases">
        <title>LHISI_Scaffold_Assembly.</title>
        <authorList>
            <person name="Stuart O.P."/>
            <person name="Cleave R."/>
            <person name="Magrath M.J.L."/>
            <person name="Mikheyev A.S."/>
        </authorList>
    </citation>
    <scope>NUCLEOTIDE SEQUENCE [LARGE SCALE GENOMIC DNA]</scope>
    <source>
        <strain evidence="1">Daus_M_001</strain>
        <tissue evidence="1">Leg muscle</tissue>
    </source>
</reference>
<organism evidence="1 2">
    <name type="scientific">Dryococelus australis</name>
    <dbReference type="NCBI Taxonomy" id="614101"/>
    <lineage>
        <taxon>Eukaryota</taxon>
        <taxon>Metazoa</taxon>
        <taxon>Ecdysozoa</taxon>
        <taxon>Arthropoda</taxon>
        <taxon>Hexapoda</taxon>
        <taxon>Insecta</taxon>
        <taxon>Pterygota</taxon>
        <taxon>Neoptera</taxon>
        <taxon>Polyneoptera</taxon>
        <taxon>Phasmatodea</taxon>
        <taxon>Verophasmatodea</taxon>
        <taxon>Anareolatae</taxon>
        <taxon>Phasmatidae</taxon>
        <taxon>Eurycanthinae</taxon>
        <taxon>Dryococelus</taxon>
    </lineage>
</organism>